<gene>
    <name evidence="2" type="ORF">ILYODFUR_004532</name>
</gene>
<dbReference type="EMBL" id="JAHRIQ010035005">
    <property type="protein sequence ID" value="MEQ2231817.1"/>
    <property type="molecule type" value="Genomic_DNA"/>
</dbReference>
<evidence type="ECO:0000313" key="2">
    <source>
        <dbReference type="EMBL" id="MEQ2231817.1"/>
    </source>
</evidence>
<reference evidence="2 3" key="1">
    <citation type="submission" date="2021-06" db="EMBL/GenBank/DDBJ databases">
        <authorList>
            <person name="Palmer J.M."/>
        </authorList>
    </citation>
    <scope>NUCLEOTIDE SEQUENCE [LARGE SCALE GENOMIC DNA]</scope>
    <source>
        <strain evidence="3">if_2019</strain>
        <tissue evidence="2">Muscle</tissue>
    </source>
</reference>
<comment type="caution">
    <text evidence="2">The sequence shown here is derived from an EMBL/GenBank/DDBJ whole genome shotgun (WGS) entry which is preliminary data.</text>
</comment>
<feature type="compositionally biased region" description="Basic and acidic residues" evidence="1">
    <location>
        <begin position="39"/>
        <end position="54"/>
    </location>
</feature>
<proteinExistence type="predicted"/>
<keyword evidence="3" id="KW-1185">Reference proteome</keyword>
<accession>A0ABV0TJY7</accession>
<name>A0ABV0TJY7_9TELE</name>
<sequence length="130" mass="14481">MSLRRFGLRRREVNSHVNLQMRRRALPPLAVDPTSLAGRETEKQDGLGCPQRDESHIPASSLEVHLNPAGAEPVFACLPLTGQLFLVSPVFDVWQRAGPCNGHRCQGQPWARSHDLNEVKRAGSRLEVAR</sequence>
<organism evidence="2 3">
    <name type="scientific">Ilyodon furcidens</name>
    <name type="common">goldbreast splitfin</name>
    <dbReference type="NCBI Taxonomy" id="33524"/>
    <lineage>
        <taxon>Eukaryota</taxon>
        <taxon>Metazoa</taxon>
        <taxon>Chordata</taxon>
        <taxon>Craniata</taxon>
        <taxon>Vertebrata</taxon>
        <taxon>Euteleostomi</taxon>
        <taxon>Actinopterygii</taxon>
        <taxon>Neopterygii</taxon>
        <taxon>Teleostei</taxon>
        <taxon>Neoteleostei</taxon>
        <taxon>Acanthomorphata</taxon>
        <taxon>Ovalentaria</taxon>
        <taxon>Atherinomorphae</taxon>
        <taxon>Cyprinodontiformes</taxon>
        <taxon>Goodeidae</taxon>
        <taxon>Ilyodon</taxon>
    </lineage>
</organism>
<feature type="region of interest" description="Disordered" evidence="1">
    <location>
        <begin position="28"/>
        <end position="54"/>
    </location>
</feature>
<dbReference type="Proteomes" id="UP001482620">
    <property type="component" value="Unassembled WGS sequence"/>
</dbReference>
<evidence type="ECO:0000256" key="1">
    <source>
        <dbReference type="SAM" id="MobiDB-lite"/>
    </source>
</evidence>
<evidence type="ECO:0000313" key="3">
    <source>
        <dbReference type="Proteomes" id="UP001482620"/>
    </source>
</evidence>
<protein>
    <submittedName>
        <fullName evidence="2">Uncharacterized protein</fullName>
    </submittedName>
</protein>